<dbReference type="OrthoDB" id="9810121at2"/>
<evidence type="ECO:0000313" key="7">
    <source>
        <dbReference type="EMBL" id="KAB0288202.1"/>
    </source>
</evidence>
<reference evidence="7 10" key="2">
    <citation type="submission" date="2019-09" db="EMBL/GenBank/DDBJ databases">
        <title>Whole genome sequence of Vibrio fortis.</title>
        <authorList>
            <person name="Das S.K."/>
        </authorList>
    </citation>
    <scope>NUCLEOTIDE SEQUENCE [LARGE SCALE GENOMIC DNA]</scope>
    <source>
        <strain evidence="7 10">AN60</strain>
    </source>
</reference>
<evidence type="ECO:0000256" key="1">
    <source>
        <dbReference type="ARBA" id="ARBA00004370"/>
    </source>
</evidence>
<evidence type="ECO:0000313" key="9">
    <source>
        <dbReference type="Proteomes" id="UP000027219"/>
    </source>
</evidence>
<dbReference type="Pfam" id="PF01679">
    <property type="entry name" value="Pmp3"/>
    <property type="match status" value="1"/>
</dbReference>
<dbReference type="RefSeq" id="WP_032550463.1">
    <property type="nucleotide sequence ID" value="NZ_AP025488.1"/>
</dbReference>
<comment type="subcellular location">
    <subcellularLocation>
        <location evidence="1">Membrane</location>
    </subcellularLocation>
</comment>
<evidence type="ECO:0000256" key="5">
    <source>
        <dbReference type="ARBA" id="ARBA00023136"/>
    </source>
</evidence>
<sequence length="52" mass="5743">MNKLLVIILCVLLPPLGVFVARGAGKDLLINIVLTIFFWVPGMIHGLWVATR</sequence>
<evidence type="ECO:0000256" key="6">
    <source>
        <dbReference type="SAM" id="Phobius"/>
    </source>
</evidence>
<evidence type="ECO:0000313" key="8">
    <source>
        <dbReference type="EMBL" id="KDN29058.1"/>
    </source>
</evidence>
<keyword evidence="4 6" id="KW-1133">Transmembrane helix</keyword>
<comment type="caution">
    <text evidence="8">The sequence shown here is derived from an EMBL/GenBank/DDBJ whole genome shotgun (WGS) entry which is preliminary data.</text>
</comment>
<dbReference type="STRING" id="212667.VFDL14_17555"/>
<name>A0A066UXT0_9VIBR</name>
<comment type="similarity">
    <text evidence="2">Belongs to the UPF0057 (PMP3) family.</text>
</comment>
<accession>A0A066UXT0</accession>
<evidence type="ECO:0000313" key="10">
    <source>
        <dbReference type="Proteomes" id="UP000326789"/>
    </source>
</evidence>
<evidence type="ECO:0000256" key="2">
    <source>
        <dbReference type="ARBA" id="ARBA00009530"/>
    </source>
</evidence>
<dbReference type="Proteomes" id="UP000326789">
    <property type="component" value="Unassembled WGS sequence"/>
</dbReference>
<dbReference type="PANTHER" id="PTHR21659:SF42">
    <property type="entry name" value="UPF0057 MEMBRANE PROTEIN ZK632.10-RELATED"/>
    <property type="match status" value="1"/>
</dbReference>
<protein>
    <submittedName>
        <fullName evidence="7 8">Membrane protein</fullName>
    </submittedName>
</protein>
<reference evidence="8 9" key="1">
    <citation type="submission" date="2014-02" db="EMBL/GenBank/DDBJ databases">
        <title>Vibrio fortis Dalian14 Genome Sequencing.</title>
        <authorList>
            <person name="Wang Y."/>
            <person name="Song L."/>
            <person name="Liu G."/>
            <person name="Ding J."/>
        </authorList>
    </citation>
    <scope>NUCLEOTIDE SEQUENCE [LARGE SCALE GENOMIC DNA]</scope>
    <source>
        <strain evidence="8 9">Dalian14</strain>
    </source>
</reference>
<organism evidence="8 9">
    <name type="scientific">Vibrio fortis</name>
    <dbReference type="NCBI Taxonomy" id="212667"/>
    <lineage>
        <taxon>Bacteria</taxon>
        <taxon>Pseudomonadati</taxon>
        <taxon>Pseudomonadota</taxon>
        <taxon>Gammaproteobacteria</taxon>
        <taxon>Vibrionales</taxon>
        <taxon>Vibrionaceae</taxon>
        <taxon>Vibrio</taxon>
    </lineage>
</organism>
<gene>
    <name evidence="7" type="ORF">F2P58_12115</name>
    <name evidence="8" type="ORF">VFDL14_17555</name>
</gene>
<feature type="transmembrane region" description="Helical" evidence="6">
    <location>
        <begin position="30"/>
        <end position="50"/>
    </location>
</feature>
<dbReference type="Proteomes" id="UP000027219">
    <property type="component" value="Unassembled WGS sequence"/>
</dbReference>
<proteinExistence type="inferred from homology"/>
<dbReference type="InterPro" id="IPR000612">
    <property type="entry name" value="PMP3"/>
</dbReference>
<dbReference type="GO" id="GO:0016020">
    <property type="term" value="C:membrane"/>
    <property type="evidence" value="ECO:0007669"/>
    <property type="project" value="UniProtKB-SubCell"/>
</dbReference>
<evidence type="ECO:0000256" key="3">
    <source>
        <dbReference type="ARBA" id="ARBA00022692"/>
    </source>
</evidence>
<keyword evidence="3 6" id="KW-0812">Transmembrane</keyword>
<dbReference type="EMBL" id="VWSE01000006">
    <property type="protein sequence ID" value="KAB0288202.1"/>
    <property type="molecule type" value="Genomic_DNA"/>
</dbReference>
<dbReference type="PANTHER" id="PTHR21659">
    <property type="entry name" value="HYDROPHOBIC PROTEIN RCI2 LOW TEMPERATURE AND SALT RESPONSIVE PROTEIN LTI6 -RELATED"/>
    <property type="match status" value="1"/>
</dbReference>
<dbReference type="EMBL" id="JFFR01000012">
    <property type="protein sequence ID" value="KDN29058.1"/>
    <property type="molecule type" value="Genomic_DNA"/>
</dbReference>
<keyword evidence="9" id="KW-1185">Reference proteome</keyword>
<keyword evidence="5 6" id="KW-0472">Membrane</keyword>
<dbReference type="AlphaFoldDB" id="A0A066UXT0"/>
<dbReference type="PROSITE" id="PS01309">
    <property type="entry name" value="UPF0057"/>
    <property type="match status" value="1"/>
</dbReference>
<evidence type="ECO:0000256" key="4">
    <source>
        <dbReference type="ARBA" id="ARBA00022989"/>
    </source>
</evidence>